<reference evidence="3" key="1">
    <citation type="journal article" date="2020" name="Nat. Commun.">
        <title>Genome sequence of the cluster root forming white lupin.</title>
        <authorList>
            <person name="Hufnagel B."/>
            <person name="Marques A."/>
            <person name="Soriano A."/>
            <person name="Marques L."/>
            <person name="Divol F."/>
            <person name="Doumas P."/>
            <person name="Sallet E."/>
            <person name="Mancinotti D."/>
            <person name="Carrere S."/>
            <person name="Marande W."/>
            <person name="Arribat S."/>
            <person name="Keller J."/>
            <person name="Huneau C."/>
            <person name="Blein T."/>
            <person name="Aime D."/>
            <person name="Laguerre M."/>
            <person name="Taylor J."/>
            <person name="Schubert V."/>
            <person name="Nelson M."/>
            <person name="Geu-Flores F."/>
            <person name="Crespi M."/>
            <person name="Gallardo-Guerrero K."/>
            <person name="Delaux P.-M."/>
            <person name="Salse J."/>
            <person name="Berges H."/>
            <person name="Guyot R."/>
            <person name="Gouzy J."/>
            <person name="Peret B."/>
        </authorList>
    </citation>
    <scope>NUCLEOTIDE SEQUENCE [LARGE SCALE GENOMIC DNA]</scope>
    <source>
        <strain evidence="3">cv. Amiga</strain>
    </source>
</reference>
<name>A0A6A4NMI3_LUPAL</name>
<feature type="chain" id="PRO_5025383653" evidence="1">
    <location>
        <begin position="32"/>
        <end position="81"/>
    </location>
</feature>
<gene>
    <name evidence="2" type="ORF">Lalb_Chr18g0058221</name>
</gene>
<comment type="caution">
    <text evidence="2">The sequence shown here is derived from an EMBL/GenBank/DDBJ whole genome shotgun (WGS) entry which is preliminary data.</text>
</comment>
<proteinExistence type="predicted"/>
<protein>
    <submittedName>
        <fullName evidence="2">Putative alpha-glucosidase</fullName>
    </submittedName>
</protein>
<evidence type="ECO:0000256" key="1">
    <source>
        <dbReference type="SAM" id="SignalP"/>
    </source>
</evidence>
<dbReference type="Gene3D" id="2.60.40.1760">
    <property type="entry name" value="glycosyl hydrolase (family 31)"/>
    <property type="match status" value="1"/>
</dbReference>
<dbReference type="Proteomes" id="UP000447434">
    <property type="component" value="Chromosome 18"/>
</dbReference>
<sequence>MMGWRSENRATLSPPFFLCICFGLICSYVVADDGQSNVGFGYTISNVNNDSSGQSLTANLNLIKSSSVFGDDIKHLTLNAR</sequence>
<dbReference type="OrthoDB" id="1742353at2759"/>
<evidence type="ECO:0000313" key="3">
    <source>
        <dbReference type="Proteomes" id="UP000447434"/>
    </source>
</evidence>
<feature type="signal peptide" evidence="1">
    <location>
        <begin position="1"/>
        <end position="31"/>
    </location>
</feature>
<dbReference type="EMBL" id="WOCE01000018">
    <property type="protein sequence ID" value="KAE9594856.1"/>
    <property type="molecule type" value="Genomic_DNA"/>
</dbReference>
<organism evidence="2 3">
    <name type="scientific">Lupinus albus</name>
    <name type="common">White lupine</name>
    <name type="synonym">Lupinus termis</name>
    <dbReference type="NCBI Taxonomy" id="3870"/>
    <lineage>
        <taxon>Eukaryota</taxon>
        <taxon>Viridiplantae</taxon>
        <taxon>Streptophyta</taxon>
        <taxon>Embryophyta</taxon>
        <taxon>Tracheophyta</taxon>
        <taxon>Spermatophyta</taxon>
        <taxon>Magnoliopsida</taxon>
        <taxon>eudicotyledons</taxon>
        <taxon>Gunneridae</taxon>
        <taxon>Pentapetalae</taxon>
        <taxon>rosids</taxon>
        <taxon>fabids</taxon>
        <taxon>Fabales</taxon>
        <taxon>Fabaceae</taxon>
        <taxon>Papilionoideae</taxon>
        <taxon>50 kb inversion clade</taxon>
        <taxon>genistoids sensu lato</taxon>
        <taxon>core genistoids</taxon>
        <taxon>Genisteae</taxon>
        <taxon>Lupinus</taxon>
    </lineage>
</organism>
<keyword evidence="3" id="KW-1185">Reference proteome</keyword>
<keyword evidence="1" id="KW-0732">Signal</keyword>
<evidence type="ECO:0000313" key="2">
    <source>
        <dbReference type="EMBL" id="KAE9594856.1"/>
    </source>
</evidence>
<accession>A0A6A4NMI3</accession>
<dbReference type="AlphaFoldDB" id="A0A6A4NMI3"/>